<dbReference type="InterPro" id="IPR027417">
    <property type="entry name" value="P-loop_NTPase"/>
</dbReference>
<gene>
    <name evidence="1" type="primary">dnaX_2</name>
    <name evidence="1" type="ORF">KOR34_24530</name>
</gene>
<dbReference type="InterPro" id="IPR050238">
    <property type="entry name" value="DNA_Rep/Repair_Clamp_Loader"/>
</dbReference>
<keyword evidence="1" id="KW-0548">Nucleotidyltransferase</keyword>
<dbReference type="Proteomes" id="UP000316714">
    <property type="component" value="Unassembled WGS sequence"/>
</dbReference>
<dbReference type="InterPro" id="IPR004622">
    <property type="entry name" value="DNA_pol_HolB"/>
</dbReference>
<dbReference type="RefSeq" id="WP_146564836.1">
    <property type="nucleotide sequence ID" value="NZ_SIHJ01000001.1"/>
</dbReference>
<dbReference type="SUPFAM" id="SSF52540">
    <property type="entry name" value="P-loop containing nucleoside triphosphate hydrolases"/>
    <property type="match status" value="1"/>
</dbReference>
<dbReference type="Pfam" id="PF13177">
    <property type="entry name" value="DNA_pol3_delta2"/>
    <property type="match status" value="1"/>
</dbReference>
<proteinExistence type="predicted"/>
<organism evidence="1 2">
    <name type="scientific">Posidoniimonas corsicana</name>
    <dbReference type="NCBI Taxonomy" id="1938618"/>
    <lineage>
        <taxon>Bacteria</taxon>
        <taxon>Pseudomonadati</taxon>
        <taxon>Planctomycetota</taxon>
        <taxon>Planctomycetia</taxon>
        <taxon>Pirellulales</taxon>
        <taxon>Lacipirellulaceae</taxon>
        <taxon>Posidoniimonas</taxon>
    </lineage>
</organism>
<dbReference type="EMBL" id="SIHJ01000001">
    <property type="protein sequence ID" value="TWT37501.1"/>
    <property type="molecule type" value="Genomic_DNA"/>
</dbReference>
<dbReference type="PANTHER" id="PTHR11669">
    <property type="entry name" value="REPLICATION FACTOR C / DNA POLYMERASE III GAMMA-TAU SUBUNIT"/>
    <property type="match status" value="1"/>
</dbReference>
<protein>
    <submittedName>
        <fullName evidence="1">DNA polymerase III subunit tau</fullName>
        <ecNumber evidence="1">2.7.7.7</ecNumber>
    </submittedName>
</protein>
<evidence type="ECO:0000313" key="2">
    <source>
        <dbReference type="Proteomes" id="UP000316714"/>
    </source>
</evidence>
<dbReference type="GO" id="GO:0006261">
    <property type="term" value="P:DNA-templated DNA replication"/>
    <property type="evidence" value="ECO:0007669"/>
    <property type="project" value="TreeGrafter"/>
</dbReference>
<keyword evidence="2" id="KW-1185">Reference proteome</keyword>
<dbReference type="PANTHER" id="PTHR11669:SF8">
    <property type="entry name" value="DNA POLYMERASE III SUBUNIT DELTA"/>
    <property type="match status" value="1"/>
</dbReference>
<dbReference type="NCBIfam" id="TIGR00678">
    <property type="entry name" value="holB"/>
    <property type="match status" value="1"/>
</dbReference>
<evidence type="ECO:0000313" key="1">
    <source>
        <dbReference type="EMBL" id="TWT37501.1"/>
    </source>
</evidence>
<reference evidence="1 2" key="1">
    <citation type="submission" date="2019-02" db="EMBL/GenBank/DDBJ databases">
        <title>Deep-cultivation of Planctomycetes and their phenomic and genomic characterization uncovers novel biology.</title>
        <authorList>
            <person name="Wiegand S."/>
            <person name="Jogler M."/>
            <person name="Boedeker C."/>
            <person name="Pinto D."/>
            <person name="Vollmers J."/>
            <person name="Rivas-Marin E."/>
            <person name="Kohn T."/>
            <person name="Peeters S.H."/>
            <person name="Heuer A."/>
            <person name="Rast P."/>
            <person name="Oberbeckmann S."/>
            <person name="Bunk B."/>
            <person name="Jeske O."/>
            <person name="Meyerdierks A."/>
            <person name="Storesund J.E."/>
            <person name="Kallscheuer N."/>
            <person name="Luecker S."/>
            <person name="Lage O.M."/>
            <person name="Pohl T."/>
            <person name="Merkel B.J."/>
            <person name="Hornburger P."/>
            <person name="Mueller R.-W."/>
            <person name="Bruemmer F."/>
            <person name="Labrenz M."/>
            <person name="Spormann A.M."/>
            <person name="Op Den Camp H."/>
            <person name="Overmann J."/>
            <person name="Amann R."/>
            <person name="Jetten M.S.M."/>
            <person name="Mascher T."/>
            <person name="Medema M.H."/>
            <person name="Devos D.P."/>
            <person name="Kaster A.-K."/>
            <person name="Ovreas L."/>
            <person name="Rohde M."/>
            <person name="Galperin M.Y."/>
            <person name="Jogler C."/>
        </authorList>
    </citation>
    <scope>NUCLEOTIDE SEQUENCE [LARGE SCALE GENOMIC DNA]</scope>
    <source>
        <strain evidence="1 2">KOR34</strain>
    </source>
</reference>
<keyword evidence="1" id="KW-0808">Transferase</keyword>
<dbReference type="EC" id="2.7.7.7" evidence="1"/>
<dbReference type="OrthoDB" id="9810148at2"/>
<dbReference type="AlphaFoldDB" id="A0A5C5VHB2"/>
<dbReference type="Gene3D" id="3.40.50.300">
    <property type="entry name" value="P-loop containing nucleotide triphosphate hydrolases"/>
    <property type="match status" value="1"/>
</dbReference>
<comment type="caution">
    <text evidence="1">The sequence shown here is derived from an EMBL/GenBank/DDBJ whole genome shotgun (WGS) entry which is preliminary data.</text>
</comment>
<sequence>MPLTVHEHEEVYRRFRRTLAHHRLASTYLFVGPDGVGKRSFARLLTAALLCKGMPDAELSPCGHCESCRLLAAGNHPDVIQVARPEGKSVLPIDLFIGDKEHRNQEGLCHEIALKPFLGDRRVAIIDDADDLNVESANCLLKTLEEPPPRSLLILVGRSLSRQLPTIRSRCQVVRFGPLAEATVARVLRDEGLLEEGEDADRLAAAGGGSVSRALAARDTAAAEFSETLLMYLAKAQFDPIRLAAEAVAFSAEGGAEPSAKRARLAGLIGAAVGHYRRAMTGQEGAELDPHTAVRCLELCLDAEAALGRNANQATLVQAWLTGLWRAQRRGH</sequence>
<accession>A0A5C5VHB2</accession>
<dbReference type="GO" id="GO:0008408">
    <property type="term" value="F:3'-5' exonuclease activity"/>
    <property type="evidence" value="ECO:0007669"/>
    <property type="project" value="InterPro"/>
</dbReference>
<name>A0A5C5VHB2_9BACT</name>
<dbReference type="GO" id="GO:0003887">
    <property type="term" value="F:DNA-directed DNA polymerase activity"/>
    <property type="evidence" value="ECO:0007669"/>
    <property type="project" value="UniProtKB-EC"/>
</dbReference>